<dbReference type="SUPFAM" id="SSF53756">
    <property type="entry name" value="UDP-Glycosyltransferase/glycogen phosphorylase"/>
    <property type="match status" value="1"/>
</dbReference>
<organism evidence="2 3">
    <name type="scientific">Pseudotabrizicola algicola</name>
    <dbReference type="NCBI Taxonomy" id="2709381"/>
    <lineage>
        <taxon>Bacteria</taxon>
        <taxon>Pseudomonadati</taxon>
        <taxon>Pseudomonadota</taxon>
        <taxon>Alphaproteobacteria</taxon>
        <taxon>Rhodobacterales</taxon>
        <taxon>Paracoccaceae</taxon>
        <taxon>Pseudotabrizicola</taxon>
    </lineage>
</organism>
<dbReference type="Pfam" id="PF13692">
    <property type="entry name" value="Glyco_trans_1_4"/>
    <property type="match status" value="1"/>
</dbReference>
<proteinExistence type="predicted"/>
<dbReference type="InterPro" id="IPR028098">
    <property type="entry name" value="Glyco_trans_4-like_N"/>
</dbReference>
<dbReference type="GO" id="GO:0016757">
    <property type="term" value="F:glycosyltransferase activity"/>
    <property type="evidence" value="ECO:0007669"/>
    <property type="project" value="UniProtKB-ARBA"/>
</dbReference>
<dbReference type="RefSeq" id="WP_164609839.1">
    <property type="nucleotide sequence ID" value="NZ_JAAIKE010000001.1"/>
</dbReference>
<keyword evidence="2" id="KW-0808">Transferase</keyword>
<comment type="caution">
    <text evidence="2">The sequence shown here is derived from an EMBL/GenBank/DDBJ whole genome shotgun (WGS) entry which is preliminary data.</text>
</comment>
<keyword evidence="3" id="KW-1185">Reference proteome</keyword>
<dbReference type="AlphaFoldDB" id="A0A6B3RP30"/>
<dbReference type="PANTHER" id="PTHR45947:SF3">
    <property type="entry name" value="SULFOQUINOVOSYL TRANSFERASE SQD2"/>
    <property type="match status" value="1"/>
</dbReference>
<reference evidence="2 3" key="1">
    <citation type="submission" date="2020-02" db="EMBL/GenBank/DDBJ databases">
        <title>Rhodobacter algicola sp. nov., isolated from microalga culture.</title>
        <authorList>
            <person name="Park C.-Y."/>
        </authorList>
    </citation>
    <scope>NUCLEOTIDE SEQUENCE [LARGE SCALE GENOMIC DNA]</scope>
    <source>
        <strain evidence="2 3">ETT8</strain>
    </source>
</reference>
<dbReference type="EMBL" id="JAAIKE010000001">
    <property type="protein sequence ID" value="NEX45855.1"/>
    <property type="molecule type" value="Genomic_DNA"/>
</dbReference>
<protein>
    <submittedName>
        <fullName evidence="2">Glycosyltransferase family 4 protein</fullName>
    </submittedName>
</protein>
<name>A0A6B3RP30_9RHOB</name>
<evidence type="ECO:0000313" key="2">
    <source>
        <dbReference type="EMBL" id="NEX45855.1"/>
    </source>
</evidence>
<evidence type="ECO:0000313" key="3">
    <source>
        <dbReference type="Proteomes" id="UP000481421"/>
    </source>
</evidence>
<feature type="domain" description="Glycosyltransferase subfamily 4-like N-terminal" evidence="1">
    <location>
        <begin position="16"/>
        <end position="202"/>
    </location>
</feature>
<evidence type="ECO:0000259" key="1">
    <source>
        <dbReference type="Pfam" id="PF13579"/>
    </source>
</evidence>
<dbReference type="Gene3D" id="3.40.50.2000">
    <property type="entry name" value="Glycogen Phosphorylase B"/>
    <property type="match status" value="2"/>
</dbReference>
<dbReference type="PANTHER" id="PTHR45947">
    <property type="entry name" value="SULFOQUINOVOSYL TRANSFERASE SQD2"/>
    <property type="match status" value="1"/>
</dbReference>
<dbReference type="InterPro" id="IPR050194">
    <property type="entry name" value="Glycosyltransferase_grp1"/>
</dbReference>
<dbReference type="Proteomes" id="UP000481421">
    <property type="component" value="Unassembled WGS sequence"/>
</dbReference>
<sequence>MRILIQGFNLAPNDLGGSERSARELAGGLRAIGHDLRFVLSDGSKPYPAEIDGIPIDIVAGLPIGKSPLHGERAFLSRMLWSLRGEVDAVLFLRALAYLRVRRPDVILMNNPAGHGSAFMLAARWLKIPYVPILRDYGWVCAFGIMMRGGRNCDGLCGRCKSFSVARRALLRRAPVTVAISQHMQRVARDLAGVGTARVVYNSVPDTFHASPPAVRLDPDRMRFGYIGRIHPSKGVVDLLEGWGRSALGEQGHRLEIAGDIQQGFARADLLEAPGVTYLGRVEALPFLDRLDVLMVPALWAEPFGRTIIEGLARRCYVVAGPRGATKELIPTGCGETLPEVTAEAVSNCLKRLQQTLRPDALSRAFDAQAESLALYKAARMIADYDAIVRECASRPNATFPRPAP</sequence>
<dbReference type="Pfam" id="PF13579">
    <property type="entry name" value="Glyco_trans_4_4"/>
    <property type="match status" value="1"/>
</dbReference>
<accession>A0A6B3RP30</accession>
<gene>
    <name evidence="2" type="ORF">G3572_06545</name>
</gene>